<accession>A0A9Q0K528</accession>
<organism evidence="1 2">
    <name type="scientific">Protea cynaroides</name>
    <dbReference type="NCBI Taxonomy" id="273540"/>
    <lineage>
        <taxon>Eukaryota</taxon>
        <taxon>Viridiplantae</taxon>
        <taxon>Streptophyta</taxon>
        <taxon>Embryophyta</taxon>
        <taxon>Tracheophyta</taxon>
        <taxon>Spermatophyta</taxon>
        <taxon>Magnoliopsida</taxon>
        <taxon>Proteales</taxon>
        <taxon>Proteaceae</taxon>
        <taxon>Protea</taxon>
    </lineage>
</organism>
<proteinExistence type="predicted"/>
<gene>
    <name evidence="1" type="ORF">NE237_022224</name>
</gene>
<reference evidence="1" key="1">
    <citation type="journal article" date="2023" name="Plant J.">
        <title>The genome of the king protea, Protea cynaroides.</title>
        <authorList>
            <person name="Chang J."/>
            <person name="Duong T.A."/>
            <person name="Schoeman C."/>
            <person name="Ma X."/>
            <person name="Roodt D."/>
            <person name="Barker N."/>
            <person name="Li Z."/>
            <person name="Van de Peer Y."/>
            <person name="Mizrachi E."/>
        </authorList>
    </citation>
    <scope>NUCLEOTIDE SEQUENCE</scope>
    <source>
        <tissue evidence="1">Young leaves</tissue>
    </source>
</reference>
<dbReference type="Proteomes" id="UP001141806">
    <property type="component" value="Unassembled WGS sequence"/>
</dbReference>
<dbReference type="EMBL" id="JAMYWD010000008">
    <property type="protein sequence ID" value="KAJ4962285.1"/>
    <property type="molecule type" value="Genomic_DNA"/>
</dbReference>
<evidence type="ECO:0000313" key="2">
    <source>
        <dbReference type="Proteomes" id="UP001141806"/>
    </source>
</evidence>
<evidence type="ECO:0000313" key="1">
    <source>
        <dbReference type="EMBL" id="KAJ4962285.1"/>
    </source>
</evidence>
<dbReference type="AlphaFoldDB" id="A0A9Q0K528"/>
<sequence>MAVWEPEEGRLASSRDQDDCYQLGGEKWPWFDEDQDLLSRKPPCSYTSKFAITRTKHVEINKSFGNYLKTAFLNWQTNAEYLSIEKISVKVERRCSPNSSSKRAFEQTMSEALHVVVSHC</sequence>
<protein>
    <submittedName>
        <fullName evidence="1">Uncharacterized protein</fullName>
    </submittedName>
</protein>
<keyword evidence="2" id="KW-1185">Reference proteome</keyword>
<comment type="caution">
    <text evidence="1">The sequence shown here is derived from an EMBL/GenBank/DDBJ whole genome shotgun (WGS) entry which is preliminary data.</text>
</comment>
<name>A0A9Q0K528_9MAGN</name>